<feature type="transmembrane region" description="Helical" evidence="1">
    <location>
        <begin position="26"/>
        <end position="47"/>
    </location>
</feature>
<evidence type="ECO:0000313" key="3">
    <source>
        <dbReference type="Proteomes" id="UP000008311"/>
    </source>
</evidence>
<evidence type="ECO:0000313" key="2">
    <source>
        <dbReference type="EMBL" id="EEF22899.1"/>
    </source>
</evidence>
<reference evidence="3" key="1">
    <citation type="journal article" date="2010" name="Nat. Biotechnol.">
        <title>Draft genome sequence of the oilseed species Ricinus communis.</title>
        <authorList>
            <person name="Chan A.P."/>
            <person name="Crabtree J."/>
            <person name="Zhao Q."/>
            <person name="Lorenzi H."/>
            <person name="Orvis J."/>
            <person name="Puiu D."/>
            <person name="Melake-Berhan A."/>
            <person name="Jones K.M."/>
            <person name="Redman J."/>
            <person name="Chen G."/>
            <person name="Cahoon E.B."/>
            <person name="Gedil M."/>
            <person name="Stanke M."/>
            <person name="Haas B.J."/>
            <person name="Wortman J.R."/>
            <person name="Fraser-Liggett C.M."/>
            <person name="Ravel J."/>
            <person name="Rabinowicz P.D."/>
        </authorList>
    </citation>
    <scope>NUCLEOTIDE SEQUENCE [LARGE SCALE GENOMIC DNA]</scope>
    <source>
        <strain evidence="3">cv. Hale</strain>
    </source>
</reference>
<proteinExistence type="predicted"/>
<name>B9TML4_RICCO</name>
<sequence length="60" mass="6194">MLLAGPMTAPASEGLAAAVEFVGAIYGLLVGCTLTVIALSAIVLRLINDAVDHTWDSFSF</sequence>
<dbReference type="Proteomes" id="UP000008311">
    <property type="component" value="Unassembled WGS sequence"/>
</dbReference>
<protein>
    <submittedName>
        <fullName evidence="2">Uncharacterized protein</fullName>
    </submittedName>
</protein>
<keyword evidence="1" id="KW-0472">Membrane</keyword>
<dbReference type="EMBL" id="EQ989482">
    <property type="protein sequence ID" value="EEF22899.1"/>
    <property type="molecule type" value="Genomic_DNA"/>
</dbReference>
<dbReference type="AlphaFoldDB" id="B9TML4"/>
<accession>B9TML4</accession>
<organism evidence="2 3">
    <name type="scientific">Ricinus communis</name>
    <name type="common">Castor bean</name>
    <dbReference type="NCBI Taxonomy" id="3988"/>
    <lineage>
        <taxon>Eukaryota</taxon>
        <taxon>Viridiplantae</taxon>
        <taxon>Streptophyta</taxon>
        <taxon>Embryophyta</taxon>
        <taxon>Tracheophyta</taxon>
        <taxon>Spermatophyta</taxon>
        <taxon>Magnoliopsida</taxon>
        <taxon>eudicotyledons</taxon>
        <taxon>Gunneridae</taxon>
        <taxon>Pentapetalae</taxon>
        <taxon>rosids</taxon>
        <taxon>fabids</taxon>
        <taxon>Malpighiales</taxon>
        <taxon>Euphorbiaceae</taxon>
        <taxon>Acalyphoideae</taxon>
        <taxon>Acalypheae</taxon>
        <taxon>Ricinus</taxon>
    </lineage>
</organism>
<keyword evidence="1" id="KW-0812">Transmembrane</keyword>
<keyword evidence="1" id="KW-1133">Transmembrane helix</keyword>
<evidence type="ECO:0000256" key="1">
    <source>
        <dbReference type="SAM" id="Phobius"/>
    </source>
</evidence>
<dbReference type="InParanoid" id="B9TML4"/>
<gene>
    <name evidence="2" type="ORF">RCOM_2124550</name>
</gene>
<keyword evidence="3" id="KW-1185">Reference proteome</keyword>